<protein>
    <submittedName>
        <fullName evidence="1">CLUMA_CG013882, isoform A</fullName>
    </submittedName>
</protein>
<dbReference type="AlphaFoldDB" id="A0A1J1INF1"/>
<dbReference type="EMBL" id="CVRI01000054">
    <property type="protein sequence ID" value="CRL00622.1"/>
    <property type="molecule type" value="Genomic_DNA"/>
</dbReference>
<organism evidence="1 2">
    <name type="scientific">Clunio marinus</name>
    <dbReference type="NCBI Taxonomy" id="568069"/>
    <lineage>
        <taxon>Eukaryota</taxon>
        <taxon>Metazoa</taxon>
        <taxon>Ecdysozoa</taxon>
        <taxon>Arthropoda</taxon>
        <taxon>Hexapoda</taxon>
        <taxon>Insecta</taxon>
        <taxon>Pterygota</taxon>
        <taxon>Neoptera</taxon>
        <taxon>Endopterygota</taxon>
        <taxon>Diptera</taxon>
        <taxon>Nematocera</taxon>
        <taxon>Chironomoidea</taxon>
        <taxon>Chironomidae</taxon>
        <taxon>Clunio</taxon>
    </lineage>
</organism>
<evidence type="ECO:0000313" key="2">
    <source>
        <dbReference type="Proteomes" id="UP000183832"/>
    </source>
</evidence>
<evidence type="ECO:0000313" key="1">
    <source>
        <dbReference type="EMBL" id="CRL00622.1"/>
    </source>
</evidence>
<gene>
    <name evidence="1" type="ORF">CLUMA_CG013882</name>
</gene>
<dbReference type="Proteomes" id="UP000183832">
    <property type="component" value="Unassembled WGS sequence"/>
</dbReference>
<sequence length="150" mass="17285">MCFKFKVARISSGVMGSCLFNACFAVCPVQMFLHFNKFKTFLFWILTTIPSSDKLSLHVISPKLLNLTKNTAIVFIKTLKTQTKITNSENEMNVEVDLVDFKWNLWSFAIFRQQRRDGRRTFVCNCYDVNACDDALVVFRNDSSANDFVP</sequence>
<accession>A0A1J1INF1</accession>
<proteinExistence type="predicted"/>
<name>A0A1J1INF1_9DIPT</name>
<keyword evidence="2" id="KW-1185">Reference proteome</keyword>
<reference evidence="1 2" key="1">
    <citation type="submission" date="2015-04" db="EMBL/GenBank/DDBJ databases">
        <authorList>
            <person name="Syromyatnikov M.Y."/>
            <person name="Popov V.N."/>
        </authorList>
    </citation>
    <scope>NUCLEOTIDE SEQUENCE [LARGE SCALE GENOMIC DNA]</scope>
</reference>